<organism evidence="3 4">
    <name type="scientific">Williamsia marianensis</name>
    <dbReference type="NCBI Taxonomy" id="85044"/>
    <lineage>
        <taxon>Bacteria</taxon>
        <taxon>Bacillati</taxon>
        <taxon>Actinomycetota</taxon>
        <taxon>Actinomycetes</taxon>
        <taxon>Mycobacteriales</taxon>
        <taxon>Nocardiaceae</taxon>
        <taxon>Williamsia</taxon>
    </lineage>
</organism>
<gene>
    <name evidence="3" type="ORF">CSW57_21760</name>
</gene>
<dbReference type="PANTHER" id="PTHR34075:SF5">
    <property type="entry name" value="BLR3430 PROTEIN"/>
    <property type="match status" value="1"/>
</dbReference>
<dbReference type="InterPro" id="IPR012340">
    <property type="entry name" value="NA-bd_OB-fold"/>
</dbReference>
<sequence length="140" mass="15623">MNPGDQLNDEAPLGFTGDDQPFWDGAKEGRLTFQQCDDCRFVRWPAAGVCPECLSREATWREFAGTGSVWSHVVYHRAYAARLKPDVPYRVVLVQLDCGVRLLSRILDVDTPVAVGDRLEVRYVDVGDAGQVPVFVPVTR</sequence>
<dbReference type="GO" id="GO:0003677">
    <property type="term" value="F:DNA binding"/>
    <property type="evidence" value="ECO:0007669"/>
    <property type="project" value="UniProtKB-KW"/>
</dbReference>
<dbReference type="EMBL" id="PEBD01000011">
    <property type="protein sequence ID" value="PHV64896.1"/>
    <property type="molecule type" value="Genomic_DNA"/>
</dbReference>
<dbReference type="Pfam" id="PF01796">
    <property type="entry name" value="OB_ChsH2_C"/>
    <property type="match status" value="1"/>
</dbReference>
<evidence type="ECO:0000313" key="4">
    <source>
        <dbReference type="Proteomes" id="UP000225108"/>
    </source>
</evidence>
<dbReference type="AlphaFoldDB" id="A0A2G3PGS8"/>
<feature type="domain" description="ChsH2 rubredoxin-like zinc ribbon" evidence="2">
    <location>
        <begin position="23"/>
        <end position="57"/>
    </location>
</feature>
<evidence type="ECO:0000259" key="1">
    <source>
        <dbReference type="Pfam" id="PF01796"/>
    </source>
</evidence>
<dbReference type="Proteomes" id="UP000225108">
    <property type="component" value="Unassembled WGS sequence"/>
</dbReference>
<dbReference type="PANTHER" id="PTHR34075">
    <property type="entry name" value="BLR3430 PROTEIN"/>
    <property type="match status" value="1"/>
</dbReference>
<evidence type="ECO:0000259" key="2">
    <source>
        <dbReference type="Pfam" id="PF12172"/>
    </source>
</evidence>
<dbReference type="InterPro" id="IPR002878">
    <property type="entry name" value="ChsH2_C"/>
</dbReference>
<dbReference type="RefSeq" id="WP_099384740.1">
    <property type="nucleotide sequence ID" value="NZ_PEBD01000011.1"/>
</dbReference>
<dbReference type="Pfam" id="PF12172">
    <property type="entry name" value="zf-ChsH2"/>
    <property type="match status" value="1"/>
</dbReference>
<dbReference type="InterPro" id="IPR052513">
    <property type="entry name" value="Thioester_dehydratase-like"/>
</dbReference>
<protein>
    <submittedName>
        <fullName evidence="3">DNA-binding protein</fullName>
    </submittedName>
</protein>
<evidence type="ECO:0000313" key="3">
    <source>
        <dbReference type="EMBL" id="PHV64896.1"/>
    </source>
</evidence>
<dbReference type="Gene3D" id="6.10.30.10">
    <property type="match status" value="1"/>
</dbReference>
<dbReference type="InterPro" id="IPR022002">
    <property type="entry name" value="ChsH2_Znr"/>
</dbReference>
<reference evidence="3 4" key="1">
    <citation type="submission" date="2017-10" db="EMBL/GenBank/DDBJ databases">
        <title>The draft genome sequence of Williamsia sp. BULT 1.1 isolated from the semi-arid grassland soils from South Africa.</title>
        <authorList>
            <person name="Kabwe M.H."/>
            <person name="Govender N."/>
            <person name="Mutseka Lunga P."/>
            <person name="Vikram S."/>
            <person name="Makhalanyane T.P."/>
        </authorList>
    </citation>
    <scope>NUCLEOTIDE SEQUENCE [LARGE SCALE GENOMIC DNA]</scope>
    <source>
        <strain evidence="3 4">BULT 1.1</strain>
    </source>
</reference>
<feature type="domain" description="ChsH2 C-terminal OB-fold" evidence="1">
    <location>
        <begin position="60"/>
        <end position="123"/>
    </location>
</feature>
<dbReference type="SUPFAM" id="SSF50249">
    <property type="entry name" value="Nucleic acid-binding proteins"/>
    <property type="match status" value="1"/>
</dbReference>
<accession>A0A2G3PGS8</accession>
<proteinExistence type="predicted"/>
<name>A0A2G3PGS8_WILMA</name>
<keyword evidence="3" id="KW-0238">DNA-binding</keyword>
<comment type="caution">
    <text evidence="3">The sequence shown here is derived from an EMBL/GenBank/DDBJ whole genome shotgun (WGS) entry which is preliminary data.</text>
</comment>